<accession>A0ABW7PDC6</accession>
<feature type="compositionally biased region" description="Basic and acidic residues" evidence="1">
    <location>
        <begin position="237"/>
        <end position="248"/>
    </location>
</feature>
<evidence type="ECO:0000256" key="1">
    <source>
        <dbReference type="SAM" id="MobiDB-lite"/>
    </source>
</evidence>
<comment type="caution">
    <text evidence="2">The sequence shown here is derived from an EMBL/GenBank/DDBJ whole genome shotgun (WGS) entry which is preliminary data.</text>
</comment>
<dbReference type="EMBL" id="JBBDHD010000031">
    <property type="protein sequence ID" value="MFH7596387.1"/>
    <property type="molecule type" value="Genomic_DNA"/>
</dbReference>
<proteinExistence type="predicted"/>
<gene>
    <name evidence="2" type="ORF">WDV06_14955</name>
</gene>
<evidence type="ECO:0000313" key="3">
    <source>
        <dbReference type="Proteomes" id="UP001610631"/>
    </source>
</evidence>
<dbReference type="RefSeq" id="WP_395510220.1">
    <property type="nucleotide sequence ID" value="NZ_JBBDHD010000031.1"/>
</dbReference>
<feature type="compositionally biased region" description="Low complexity" evidence="1">
    <location>
        <begin position="226"/>
        <end position="235"/>
    </location>
</feature>
<feature type="region of interest" description="Disordered" evidence="1">
    <location>
        <begin position="226"/>
        <end position="260"/>
    </location>
</feature>
<organism evidence="2 3">
    <name type="scientific">Streptomyces racemochromogenes</name>
    <dbReference type="NCBI Taxonomy" id="67353"/>
    <lineage>
        <taxon>Bacteria</taxon>
        <taxon>Bacillati</taxon>
        <taxon>Actinomycetota</taxon>
        <taxon>Actinomycetes</taxon>
        <taxon>Kitasatosporales</taxon>
        <taxon>Streptomycetaceae</taxon>
        <taxon>Streptomyces</taxon>
    </lineage>
</organism>
<keyword evidence="3" id="KW-1185">Reference proteome</keyword>
<name>A0ABW7PDC6_9ACTN</name>
<dbReference type="Proteomes" id="UP001610631">
    <property type="component" value="Unassembled WGS sequence"/>
</dbReference>
<protein>
    <submittedName>
        <fullName evidence="2">Cyclase/dehydrase</fullName>
    </submittedName>
</protein>
<dbReference type="SUPFAM" id="SSF55961">
    <property type="entry name" value="Bet v1-like"/>
    <property type="match status" value="1"/>
</dbReference>
<sequence length="260" mass="26643">MADSVLAGLGGSPAAERVREELEACLLAEAERLLAGAGRRLGRLAAALDAVASGRSPGLEAVAGDAGRRYAGGRGPARAAVESTARYVAGRAGPALRRRLRARGPGTAGRAPVVVLGSVDVGTGAADAYDHWMTHRGSPVAGARVVEEVPGVRVVWVREGDRGTVRGVATFHRVGEDLTRVLLVAEFPPRGRSAGAAQRRGRWGGPARRVRSSLTAYAHGLALRAPSARGAAGADRGPGDRQQPDARGRRTAGRGAGGPS</sequence>
<reference evidence="2 3" key="1">
    <citation type="submission" date="2024-03" db="EMBL/GenBank/DDBJ databases">
        <title>Whole genome sequencing of Streptomyces racemochromogenes, to identify antimicrobial biosynthetic gene clusters.</title>
        <authorList>
            <person name="Suryawanshi P."/>
            <person name="Krishnaraj P.U."/>
            <person name="Arun Y.P."/>
            <person name="Suryawanshi M.P."/>
            <person name="Rakshit O."/>
        </authorList>
    </citation>
    <scope>NUCLEOTIDE SEQUENCE [LARGE SCALE GENOMIC DNA]</scope>
    <source>
        <strain evidence="2 3">AUDT626</strain>
    </source>
</reference>
<evidence type="ECO:0000313" key="2">
    <source>
        <dbReference type="EMBL" id="MFH7596387.1"/>
    </source>
</evidence>